<reference evidence="1" key="1">
    <citation type="submission" date="2021-05" db="EMBL/GenBank/DDBJ databases">
        <authorList>
            <person name="Pan Q."/>
            <person name="Jouanno E."/>
            <person name="Zahm M."/>
            <person name="Klopp C."/>
            <person name="Cabau C."/>
            <person name="Louis A."/>
            <person name="Berthelot C."/>
            <person name="Parey E."/>
            <person name="Roest Crollius H."/>
            <person name="Montfort J."/>
            <person name="Robinson-Rechavi M."/>
            <person name="Bouchez O."/>
            <person name="Lampietro C."/>
            <person name="Lopez Roques C."/>
            <person name="Donnadieu C."/>
            <person name="Postlethwait J."/>
            <person name="Bobe J."/>
            <person name="Dillon D."/>
            <person name="Chandos A."/>
            <person name="von Hippel F."/>
            <person name="Guiguen Y."/>
        </authorList>
    </citation>
    <scope>NUCLEOTIDE SEQUENCE</scope>
    <source>
        <strain evidence="1">YG-Jan2019</strain>
    </source>
</reference>
<evidence type="ECO:0000313" key="1">
    <source>
        <dbReference type="EMBL" id="KAJ8002284.1"/>
    </source>
</evidence>
<organism evidence="1 2">
    <name type="scientific">Dallia pectoralis</name>
    <name type="common">Alaska blackfish</name>
    <dbReference type="NCBI Taxonomy" id="75939"/>
    <lineage>
        <taxon>Eukaryota</taxon>
        <taxon>Metazoa</taxon>
        <taxon>Chordata</taxon>
        <taxon>Craniata</taxon>
        <taxon>Vertebrata</taxon>
        <taxon>Euteleostomi</taxon>
        <taxon>Actinopterygii</taxon>
        <taxon>Neopterygii</taxon>
        <taxon>Teleostei</taxon>
        <taxon>Protacanthopterygii</taxon>
        <taxon>Esociformes</taxon>
        <taxon>Umbridae</taxon>
        <taxon>Dallia</taxon>
    </lineage>
</organism>
<sequence>MDTDSSSAEDGNVSHSNPKMAKKKREWQKCQKELSLLLQGSDTDDEHQDIENSDSLPGTPSSGGSDDEHSFISDSVPGTSERFDFDTDVDYWSTDSDNEPNNDAEVTSSFEDDL</sequence>
<gene>
    <name evidence="1" type="ORF">DPEC_G00178290</name>
</gene>
<dbReference type="Proteomes" id="UP001157502">
    <property type="component" value="Chromosome 14"/>
</dbReference>
<protein>
    <submittedName>
        <fullName evidence="1">Uncharacterized protein</fullName>
    </submittedName>
</protein>
<name>A0ACC2GF36_DALPE</name>
<dbReference type="EMBL" id="CM055741">
    <property type="protein sequence ID" value="KAJ8002284.1"/>
    <property type="molecule type" value="Genomic_DNA"/>
</dbReference>
<keyword evidence="2" id="KW-1185">Reference proteome</keyword>
<accession>A0ACC2GF36</accession>
<evidence type="ECO:0000313" key="2">
    <source>
        <dbReference type="Proteomes" id="UP001157502"/>
    </source>
</evidence>
<proteinExistence type="predicted"/>
<comment type="caution">
    <text evidence="1">The sequence shown here is derived from an EMBL/GenBank/DDBJ whole genome shotgun (WGS) entry which is preliminary data.</text>
</comment>